<keyword evidence="4" id="KW-0378">Hydrolase</keyword>
<name>A0ABV6MJX2_9PSEU</name>
<dbReference type="PANTHER" id="PTHR24276:SF98">
    <property type="entry name" value="FI18310P1-RELATED"/>
    <property type="match status" value="1"/>
</dbReference>
<organism evidence="4 5">
    <name type="scientific">Kutzneria chonburiensis</name>
    <dbReference type="NCBI Taxonomy" id="1483604"/>
    <lineage>
        <taxon>Bacteria</taxon>
        <taxon>Bacillati</taxon>
        <taxon>Actinomycetota</taxon>
        <taxon>Actinomycetes</taxon>
        <taxon>Pseudonocardiales</taxon>
        <taxon>Pseudonocardiaceae</taxon>
        <taxon>Kutzneria</taxon>
    </lineage>
</organism>
<dbReference type="InterPro" id="IPR043504">
    <property type="entry name" value="Peptidase_S1_PA_chymotrypsin"/>
</dbReference>
<dbReference type="GO" id="GO:0016787">
    <property type="term" value="F:hydrolase activity"/>
    <property type="evidence" value="ECO:0007669"/>
    <property type="project" value="UniProtKB-KW"/>
</dbReference>
<dbReference type="SMART" id="SM00020">
    <property type="entry name" value="Tryp_SPc"/>
    <property type="match status" value="1"/>
</dbReference>
<evidence type="ECO:0000256" key="2">
    <source>
        <dbReference type="ARBA" id="ARBA00023157"/>
    </source>
</evidence>
<keyword evidence="5" id="KW-1185">Reference proteome</keyword>
<dbReference type="InterPro" id="IPR050430">
    <property type="entry name" value="Peptidase_S1"/>
</dbReference>
<dbReference type="PROSITE" id="PS50240">
    <property type="entry name" value="TRYPSIN_DOM"/>
    <property type="match status" value="1"/>
</dbReference>
<feature type="domain" description="Peptidase S1" evidence="3">
    <location>
        <begin position="12"/>
        <end position="214"/>
    </location>
</feature>
<protein>
    <submittedName>
        <fullName evidence="4">Trypsin-like serine protease</fullName>
        <ecNumber evidence="4">3.4.21.-</ecNumber>
    </submittedName>
</protein>
<dbReference type="InterPro" id="IPR009003">
    <property type="entry name" value="Peptidase_S1_PA"/>
</dbReference>
<reference evidence="4 5" key="1">
    <citation type="submission" date="2024-09" db="EMBL/GenBank/DDBJ databases">
        <authorList>
            <person name="Sun Q."/>
            <person name="Mori K."/>
        </authorList>
    </citation>
    <scope>NUCLEOTIDE SEQUENCE [LARGE SCALE GENOMIC DNA]</scope>
    <source>
        <strain evidence="4 5">TBRC 1432</strain>
    </source>
</reference>
<accession>A0ABV6MJX2</accession>
<dbReference type="PANTHER" id="PTHR24276">
    <property type="entry name" value="POLYSERASE-RELATED"/>
    <property type="match status" value="1"/>
</dbReference>
<dbReference type="Gene3D" id="2.40.10.10">
    <property type="entry name" value="Trypsin-like serine proteases"/>
    <property type="match status" value="1"/>
</dbReference>
<dbReference type="Pfam" id="PF00089">
    <property type="entry name" value="Trypsin"/>
    <property type="match status" value="1"/>
</dbReference>
<dbReference type="SUPFAM" id="SSF89372">
    <property type="entry name" value="Fucose-specific lectin"/>
    <property type="match status" value="1"/>
</dbReference>
<keyword evidence="2" id="KW-1015">Disulfide bond</keyword>
<proteinExistence type="inferred from homology"/>
<comment type="similarity">
    <text evidence="1">Belongs to the peptidase S1 family.</text>
</comment>
<dbReference type="EC" id="3.4.21.-" evidence="4"/>
<evidence type="ECO:0000256" key="1">
    <source>
        <dbReference type="ARBA" id="ARBA00007664"/>
    </source>
</evidence>
<evidence type="ECO:0000313" key="5">
    <source>
        <dbReference type="Proteomes" id="UP001589810"/>
    </source>
</evidence>
<evidence type="ECO:0000313" key="4">
    <source>
        <dbReference type="EMBL" id="MFC0540590.1"/>
    </source>
</evidence>
<sequence length="492" mass="50390">MAAGTTVTADAVSGGTTPAAGTYGYVARLTNGTAGCSGALIDPQWVITASACFPSAAPGKPSAPITVTFAGGAQVQHVTWLVQHADRDVVLAKLDNPVAITPVPLAATGPVTGETLQVAGFGRTTTDWVPDQPRVAPFTAGAATGALLPLSSSTGVDACKGDAGGPAIRDTSGQLVAITHLSFQHGCLGSTETRQGISDTRVDDLAPWIAQTRDTYRDRDLHLFPLAAGVVWHNVLPAHGTVWQHLDAIATNVSYVASGTMANGDIALATISNQALSLRFGHRDGTWTAPTVIDNGIAAVTLGADTDGDLHVFPLAMNGVVWHNILKTDGTWQRLDAVASNVQALTSTSWSDGSGTLVTVSDGTLSKNTENSNHCGECTGPGTWIGAHALDTGVTSAAYVWLPTGDDHVFPLATGVVWHNVYKPDGTVQRLPEVARNASSVAAIALGNGDVYVTTISGGNVSQTVEHADGTATGPTVIDSGGSVTQEALTLA</sequence>
<dbReference type="PRINTS" id="PR00722">
    <property type="entry name" value="CHYMOTRYPSIN"/>
</dbReference>
<dbReference type="RefSeq" id="WP_273939391.1">
    <property type="nucleotide sequence ID" value="NZ_CP097263.1"/>
</dbReference>
<dbReference type="Proteomes" id="UP001589810">
    <property type="component" value="Unassembled WGS sequence"/>
</dbReference>
<gene>
    <name evidence="4" type="ORF">ACFFH7_03805</name>
</gene>
<dbReference type="InterPro" id="IPR001314">
    <property type="entry name" value="Peptidase_S1A"/>
</dbReference>
<dbReference type="EMBL" id="JBHLUD010000001">
    <property type="protein sequence ID" value="MFC0540590.1"/>
    <property type="molecule type" value="Genomic_DNA"/>
</dbReference>
<comment type="caution">
    <text evidence="4">The sequence shown here is derived from an EMBL/GenBank/DDBJ whole genome shotgun (WGS) entry which is preliminary data.</text>
</comment>
<dbReference type="SUPFAM" id="SSF50494">
    <property type="entry name" value="Trypsin-like serine proteases"/>
    <property type="match status" value="1"/>
</dbReference>
<dbReference type="InterPro" id="IPR001254">
    <property type="entry name" value="Trypsin_dom"/>
</dbReference>
<evidence type="ECO:0000259" key="3">
    <source>
        <dbReference type="PROSITE" id="PS50240"/>
    </source>
</evidence>